<name>A0ACD3VKY9_9BRAD</name>
<proteinExistence type="predicted"/>
<protein>
    <submittedName>
        <fullName evidence="1">Uncharacterized protein</fullName>
    </submittedName>
</protein>
<dbReference type="EMBL" id="CP088282">
    <property type="protein sequence ID" value="UGY07237.1"/>
    <property type="molecule type" value="Genomic_DNA"/>
</dbReference>
<accession>A0ACD3VKY9</accession>
<keyword evidence="2" id="KW-1185">Reference proteome</keyword>
<evidence type="ECO:0000313" key="2">
    <source>
        <dbReference type="Proteomes" id="UP000692816"/>
    </source>
</evidence>
<evidence type="ECO:0000313" key="1">
    <source>
        <dbReference type="EMBL" id="UGY07237.1"/>
    </source>
</evidence>
<dbReference type="Proteomes" id="UP000692816">
    <property type="component" value="Chromosome"/>
</dbReference>
<organism evidence="1 2">
    <name type="scientific">Bradyrhizobium quebecense</name>
    <dbReference type="NCBI Taxonomy" id="2748629"/>
    <lineage>
        <taxon>Bacteria</taxon>
        <taxon>Pseudomonadati</taxon>
        <taxon>Pseudomonadota</taxon>
        <taxon>Alphaproteobacteria</taxon>
        <taxon>Hyphomicrobiales</taxon>
        <taxon>Nitrobacteraceae</taxon>
        <taxon>Bradyrhizobium</taxon>
    </lineage>
</organism>
<sequence length="196" mass="21016">MYKAFLVTIAASALATGAVGSAPAVRKEPLDAATLSAIKSKFGRLMELANKHDFKALHGMFWQSPSTLLVAKSAIQSEGNWAGFWGNEAIDQELHDIGSSGPVVLEPDYSKLRVVGLTRDVAESYVPMNITVSYAGQDGTARPFLMIINWLRVGKDWKIASEIILPVPPAPAAKGQALRSGQGYALISPCPNRILP</sequence>
<gene>
    <name evidence="1" type="ORF">J4P68_0030590</name>
</gene>
<reference evidence="1 2" key="1">
    <citation type="journal article" date="2021" name="Int. J. Syst. Evol. Microbiol.">
        <title>Bradyrhizobium septentrionale sp. nov. (sv. septentrionale) and Bradyrhizobium quebecense sp. nov. (sv. septentrionale) associated with legumes native to Canada possess rearranged symbiosis genes and numerous insertion sequences.</title>
        <authorList>
            <person name="Bromfield E.S.P."/>
            <person name="Cloutier S."/>
        </authorList>
    </citation>
    <scope>NUCLEOTIDE SEQUENCE [LARGE SCALE GENOMIC DNA]</scope>
    <source>
        <strain evidence="1 2">12S5</strain>
    </source>
</reference>